<evidence type="ECO:0000313" key="5">
    <source>
        <dbReference type="Proteomes" id="UP000238356"/>
    </source>
</evidence>
<dbReference type="SUPFAM" id="SSF55785">
    <property type="entry name" value="PYP-like sensor domain (PAS domain)"/>
    <property type="match status" value="1"/>
</dbReference>
<dbReference type="RefSeq" id="WP_064909543.1">
    <property type="nucleotide sequence ID" value="NZ_PSZD01000025.1"/>
</dbReference>
<dbReference type="InterPro" id="IPR043128">
    <property type="entry name" value="Rev_trsase/Diguanyl_cyclase"/>
</dbReference>
<dbReference type="InterPro" id="IPR035965">
    <property type="entry name" value="PAS-like_dom_sf"/>
</dbReference>
<dbReference type="PROSITE" id="PS50887">
    <property type="entry name" value="GGDEF"/>
    <property type="match status" value="1"/>
</dbReference>
<comment type="caution">
    <text evidence="4">The sequence shown here is derived from an EMBL/GenBank/DDBJ whole genome shotgun (WGS) entry which is preliminary data.</text>
</comment>
<keyword evidence="5" id="KW-1185">Reference proteome</keyword>
<dbReference type="PROSITE" id="PS50112">
    <property type="entry name" value="PAS"/>
    <property type="match status" value="1"/>
</dbReference>
<feature type="domain" description="GGDEF" evidence="3">
    <location>
        <begin position="290"/>
        <end position="422"/>
    </location>
</feature>
<reference evidence="4 5" key="1">
    <citation type="submission" date="2018-02" db="EMBL/GenBank/DDBJ databases">
        <title>8 Nocardia nova and 1 Nocardia cyriacigeorgica strain used for evolution to TMP-SMX.</title>
        <authorList>
            <person name="Mehta H."/>
            <person name="Weng J."/>
            <person name="Shamoo Y."/>
        </authorList>
    </citation>
    <scope>NUCLEOTIDE SEQUENCE [LARGE SCALE GENOMIC DNA]</scope>
    <source>
        <strain evidence="4 5">BAA2227</strain>
    </source>
</reference>
<evidence type="ECO:0000259" key="1">
    <source>
        <dbReference type="PROSITE" id="PS50112"/>
    </source>
</evidence>
<dbReference type="Pfam" id="PF00989">
    <property type="entry name" value="PAS"/>
    <property type="match status" value="1"/>
</dbReference>
<dbReference type="InterPro" id="IPR013767">
    <property type="entry name" value="PAS_fold"/>
</dbReference>
<evidence type="ECO:0000259" key="2">
    <source>
        <dbReference type="PROSITE" id="PS50113"/>
    </source>
</evidence>
<dbReference type="InterPro" id="IPR000700">
    <property type="entry name" value="PAS-assoc_C"/>
</dbReference>
<dbReference type="SMART" id="SM00091">
    <property type="entry name" value="PAS"/>
    <property type="match status" value="1"/>
</dbReference>
<feature type="domain" description="PAS" evidence="1">
    <location>
        <begin position="132"/>
        <end position="203"/>
    </location>
</feature>
<sequence length="432" mass="46457">MTGETGVGELARRWRIAIADTGFVPMSMRELEHLLLGLLQQLVTIVRAEPFDAAPAAAIGAALVRANLTDPQVMPRSARALTPLATTTFPPGDRVLAVLGEMARGYTEELLATRARHQEMLHSAMADARNAAEARFRVVFDNAAIAIGIGDAEGRVVDVNPAMAAMLGVSREYLLERGVTDLIHPDDRVELRRRVLGELLHAGSGTVRMELRYPRPEGVDGWATWAITLVPATGGRAAYLLVVGEDTTQRRELQAELHRQARLDPLTGLPNRRQLVEVLSAIITDAETEDCIGLCFIDLDGFKSVNDTYGHGVGDRLLVAVADRLSAAVPAILLARVGGDEFVGLVRPTCDTEHIATVAQRLLDALADPIPVDNHDLMISACIGAIVTPVTGTDAERLLDAADAGLYRAKASGRNRWVLHATDVAARVRGLG</sequence>
<dbReference type="AlphaFoldDB" id="A0A2S5ZY94"/>
<dbReference type="NCBIfam" id="TIGR00229">
    <property type="entry name" value="sensory_box"/>
    <property type="match status" value="1"/>
</dbReference>
<gene>
    <name evidence="4" type="ORF">C5F51_28950</name>
</gene>
<evidence type="ECO:0000313" key="4">
    <source>
        <dbReference type="EMBL" id="PPJ23191.1"/>
    </source>
</evidence>
<dbReference type="SUPFAM" id="SSF55073">
    <property type="entry name" value="Nucleotide cyclase"/>
    <property type="match status" value="1"/>
</dbReference>
<proteinExistence type="predicted"/>
<accession>A0A2S5ZY94</accession>
<dbReference type="EMBL" id="PSZD01000025">
    <property type="protein sequence ID" value="PPJ23191.1"/>
    <property type="molecule type" value="Genomic_DNA"/>
</dbReference>
<dbReference type="PANTHER" id="PTHR44757:SF2">
    <property type="entry name" value="BIOFILM ARCHITECTURE MAINTENANCE PROTEIN MBAA"/>
    <property type="match status" value="1"/>
</dbReference>
<organism evidence="4 5">
    <name type="scientific">Nocardia nova</name>
    <dbReference type="NCBI Taxonomy" id="37330"/>
    <lineage>
        <taxon>Bacteria</taxon>
        <taxon>Bacillati</taxon>
        <taxon>Actinomycetota</taxon>
        <taxon>Actinomycetes</taxon>
        <taxon>Mycobacteriales</taxon>
        <taxon>Nocardiaceae</taxon>
        <taxon>Nocardia</taxon>
    </lineage>
</organism>
<dbReference type="Gene3D" id="3.30.450.20">
    <property type="entry name" value="PAS domain"/>
    <property type="match status" value="1"/>
</dbReference>
<dbReference type="InterPro" id="IPR052155">
    <property type="entry name" value="Biofilm_reg_signaling"/>
</dbReference>
<evidence type="ECO:0000259" key="3">
    <source>
        <dbReference type="PROSITE" id="PS50887"/>
    </source>
</evidence>
<dbReference type="Pfam" id="PF00990">
    <property type="entry name" value="GGDEF"/>
    <property type="match status" value="1"/>
</dbReference>
<name>A0A2S5ZY94_9NOCA</name>
<dbReference type="PROSITE" id="PS50113">
    <property type="entry name" value="PAC"/>
    <property type="match status" value="1"/>
</dbReference>
<dbReference type="InterPro" id="IPR000014">
    <property type="entry name" value="PAS"/>
</dbReference>
<dbReference type="NCBIfam" id="TIGR00254">
    <property type="entry name" value="GGDEF"/>
    <property type="match status" value="1"/>
</dbReference>
<dbReference type="CDD" id="cd01949">
    <property type="entry name" value="GGDEF"/>
    <property type="match status" value="1"/>
</dbReference>
<dbReference type="Gene3D" id="3.30.70.270">
    <property type="match status" value="1"/>
</dbReference>
<feature type="domain" description="PAC" evidence="2">
    <location>
        <begin position="207"/>
        <end position="259"/>
    </location>
</feature>
<dbReference type="PANTHER" id="PTHR44757">
    <property type="entry name" value="DIGUANYLATE CYCLASE DGCP"/>
    <property type="match status" value="1"/>
</dbReference>
<dbReference type="CDD" id="cd00130">
    <property type="entry name" value="PAS"/>
    <property type="match status" value="1"/>
</dbReference>
<protein>
    <submittedName>
        <fullName evidence="4">PAS domain S-box protein</fullName>
    </submittedName>
</protein>
<dbReference type="GO" id="GO:0006355">
    <property type="term" value="P:regulation of DNA-templated transcription"/>
    <property type="evidence" value="ECO:0007669"/>
    <property type="project" value="InterPro"/>
</dbReference>
<dbReference type="Proteomes" id="UP000238356">
    <property type="component" value="Unassembled WGS sequence"/>
</dbReference>
<dbReference type="InterPro" id="IPR000160">
    <property type="entry name" value="GGDEF_dom"/>
</dbReference>
<dbReference type="InterPro" id="IPR029787">
    <property type="entry name" value="Nucleotide_cyclase"/>
</dbReference>
<dbReference type="SMART" id="SM00267">
    <property type="entry name" value="GGDEF"/>
    <property type="match status" value="1"/>
</dbReference>